<dbReference type="Proteomes" id="UP000813423">
    <property type="component" value="Unassembled WGS sequence"/>
</dbReference>
<evidence type="ECO:0000313" key="4">
    <source>
        <dbReference type="Proteomes" id="UP000813423"/>
    </source>
</evidence>
<comment type="caution">
    <text evidence="3">The sequence shown here is derived from an EMBL/GenBank/DDBJ whole genome shotgun (WGS) entry which is preliminary data.</text>
</comment>
<feature type="region of interest" description="Disordered" evidence="1">
    <location>
        <begin position="342"/>
        <end position="395"/>
    </location>
</feature>
<dbReference type="Pfam" id="PF20150">
    <property type="entry name" value="2EXR"/>
    <property type="match status" value="1"/>
</dbReference>
<feature type="domain" description="2EXR" evidence="2">
    <location>
        <begin position="405"/>
        <end position="500"/>
    </location>
</feature>
<evidence type="ECO:0000256" key="1">
    <source>
        <dbReference type="SAM" id="MobiDB-lite"/>
    </source>
</evidence>
<reference evidence="3" key="1">
    <citation type="submission" date="2021-08" db="EMBL/GenBank/DDBJ databases">
        <title>Global Aspergillus fumigatus from environmental and clinical sources.</title>
        <authorList>
            <person name="Barber A."/>
            <person name="Sae-Ong T."/>
        </authorList>
    </citation>
    <scope>NUCLEOTIDE SEQUENCE</scope>
    <source>
        <strain evidence="3">NRZ-2016-071</strain>
    </source>
</reference>
<evidence type="ECO:0000313" key="3">
    <source>
        <dbReference type="EMBL" id="KAH1908140.1"/>
    </source>
</evidence>
<dbReference type="AlphaFoldDB" id="A0A9P8NKL7"/>
<organism evidence="3 4">
    <name type="scientific">Aspergillus fumigatus</name>
    <name type="common">Neosartorya fumigata</name>
    <dbReference type="NCBI Taxonomy" id="746128"/>
    <lineage>
        <taxon>Eukaryota</taxon>
        <taxon>Fungi</taxon>
        <taxon>Dikarya</taxon>
        <taxon>Ascomycota</taxon>
        <taxon>Pezizomycotina</taxon>
        <taxon>Eurotiomycetes</taxon>
        <taxon>Eurotiomycetidae</taxon>
        <taxon>Eurotiales</taxon>
        <taxon>Aspergillaceae</taxon>
        <taxon>Aspergillus</taxon>
        <taxon>Aspergillus subgen. Fumigati</taxon>
    </lineage>
</organism>
<accession>A0A9P8NKL7</accession>
<feature type="compositionally biased region" description="Polar residues" evidence="1">
    <location>
        <begin position="39"/>
        <end position="48"/>
    </location>
</feature>
<gene>
    <name evidence="3" type="ORF">KXV57_003663</name>
</gene>
<dbReference type="InterPro" id="IPR045518">
    <property type="entry name" value="2EXR"/>
</dbReference>
<feature type="region of interest" description="Disordered" evidence="1">
    <location>
        <begin position="1"/>
        <end position="51"/>
    </location>
</feature>
<dbReference type="PANTHER" id="PTHR37538">
    <property type="entry name" value="BTB DOMAIN-CONTAINING PROTEIN"/>
    <property type="match status" value="1"/>
</dbReference>
<feature type="compositionally biased region" description="Basic residues" evidence="1">
    <location>
        <begin position="370"/>
        <end position="383"/>
    </location>
</feature>
<protein>
    <recommendedName>
        <fullName evidence="2">2EXR domain-containing protein</fullName>
    </recommendedName>
</protein>
<name>A0A9P8NKL7_ASPFM</name>
<proteinExistence type="predicted"/>
<evidence type="ECO:0000259" key="2">
    <source>
        <dbReference type="Pfam" id="PF20150"/>
    </source>
</evidence>
<dbReference type="PANTHER" id="PTHR37538:SF1">
    <property type="entry name" value="BTB DOMAIN-CONTAINING PROTEIN"/>
    <property type="match status" value="1"/>
</dbReference>
<dbReference type="EMBL" id="JAIBSC010000022">
    <property type="protein sequence ID" value="KAH1908140.1"/>
    <property type="molecule type" value="Genomic_DNA"/>
</dbReference>
<sequence>MGNRKKNAYSKTNGESNMHMEEPQGSGLEGSPPRDAQIEYNQPESSPYESPIATVHIGRRTYMIPVCYIEKYPQFDTSLIWQFNYKLSEVDEEVGHTIAHFLCTGSYETLRTTSDSGLSNVAIEYRRSMLVYHAARKYDLYDLEVYAKKYIQMFGQSMSAFDSMEAARKIYSKLPRDEAWLPSYLHERLRLAFLMDANIFQGDEFYDGVGKDPDFDKAVMRMVVNIYSEALSKQGTAAVLEETVAEEGVAEEDSSAPPVAEEDLTEPPFAEEAFAEDAVAEPPVAEEAFAEPPVAEVVEDAASFSLPAEPSRITLDLGWGKVRDTGSKTGLRFLDAGNGHMEKDTNGWHSNNEAGESVGFSVPPKEVKSGKKNGKVKKTKKSNKKEQLAEPVRTSSDNWMNNDSFHYFSQLPPELRRLIWTHSLPHRIAEEDIPVFLLDGNEARQACWARRITHQNAQPPTIAFVNRESRQVALEHGRWLESQETTSLDSIWVQPRRDVLHLNWTRMRYNVWGNADDPSSPIAMFLWRAESLGMPPSVVAEIIHPFRLKALLEGAEGADASDSPWLLYRDGTNNDVADIAYCAESPRRLDVAMAAVSLHIPPEAARRSGLFGLLGDAPVQMVDVGDVTRLRQFQALFVEHALAKEPAVQALFEALAGSRFQSAVEVWQRQAEWIILAYMWQRARMDNDDLLGTDPGSAWVPYLPEREFLRMSEYLPDEKHPWVKQARQSAPQLRPRIMVRYCTNECYLPERLPKHFGTY</sequence>